<keyword evidence="3 7" id="KW-0547">Nucleotide-binding</keyword>
<feature type="active site" description="Nucleophile" evidence="7">
    <location>
        <position position="338"/>
    </location>
</feature>
<name>A0A3M8DPL9_9BACL</name>
<dbReference type="PANTHER" id="PTHR43873:SF1">
    <property type="entry name" value="COBYRINATE A,C-DIAMIDE SYNTHASE"/>
    <property type="match status" value="1"/>
</dbReference>
<dbReference type="SUPFAM" id="SSF52540">
    <property type="entry name" value="P-loop containing nucleoside triphosphate hydrolases"/>
    <property type="match status" value="1"/>
</dbReference>
<evidence type="ECO:0000259" key="9">
    <source>
        <dbReference type="Pfam" id="PF07685"/>
    </source>
</evidence>
<dbReference type="Gene3D" id="3.40.50.880">
    <property type="match status" value="1"/>
</dbReference>
<dbReference type="NCBIfam" id="NF002204">
    <property type="entry name" value="PRK01077.1"/>
    <property type="match status" value="1"/>
</dbReference>
<proteinExistence type="inferred from homology"/>
<accession>A0A3M8DPL9</accession>
<dbReference type="GO" id="GO:0005524">
    <property type="term" value="F:ATP binding"/>
    <property type="evidence" value="ECO:0007669"/>
    <property type="project" value="UniProtKB-UniRule"/>
</dbReference>
<dbReference type="EMBL" id="RHHQ01000008">
    <property type="protein sequence ID" value="RNB90012.1"/>
    <property type="molecule type" value="Genomic_DNA"/>
</dbReference>
<evidence type="ECO:0000256" key="2">
    <source>
        <dbReference type="ARBA" id="ARBA00022598"/>
    </source>
</evidence>
<keyword evidence="4 7" id="KW-0067">ATP-binding</keyword>
<organism evidence="10 11">
    <name type="scientific">Brevibacillus fluminis</name>
    <dbReference type="NCBI Taxonomy" id="511487"/>
    <lineage>
        <taxon>Bacteria</taxon>
        <taxon>Bacillati</taxon>
        <taxon>Bacillota</taxon>
        <taxon>Bacilli</taxon>
        <taxon>Bacillales</taxon>
        <taxon>Paenibacillaceae</taxon>
        <taxon>Brevibacillus</taxon>
    </lineage>
</organism>
<feature type="domain" description="CobB/CobQ-like glutamine amidotransferase" evidence="9">
    <location>
        <begin position="255"/>
        <end position="445"/>
    </location>
</feature>
<gene>
    <name evidence="7" type="primary">cbiA</name>
    <name evidence="10" type="ORF">EDM56_10655</name>
</gene>
<dbReference type="CDD" id="cd05388">
    <property type="entry name" value="CobB_N"/>
    <property type="match status" value="1"/>
</dbReference>
<comment type="cofactor">
    <cofactor evidence="1 7">
        <name>Mg(2+)</name>
        <dbReference type="ChEBI" id="CHEBI:18420"/>
    </cofactor>
</comment>
<dbReference type="NCBIfam" id="TIGR00379">
    <property type="entry name" value="cobB"/>
    <property type="match status" value="1"/>
</dbReference>
<keyword evidence="5 7" id="KW-0460">Magnesium</keyword>
<comment type="caution">
    <text evidence="10">The sequence shown here is derived from an EMBL/GenBank/DDBJ whole genome shotgun (WGS) entry which is preliminary data.</text>
</comment>
<dbReference type="OrthoDB" id="9764035at2"/>
<comment type="miscellaneous">
    <text evidence="7">The a and c carboxylates of cobyrinate are activated for nucleophilic attack via formation of a phosphorylated intermediate by ATP. CbiA catalyzes first the amidation of the c-carboxylate, and then that of the a-carboxylate.</text>
</comment>
<comment type="domain">
    <text evidence="7">Comprises of two domains. The C-terminal domain contains the binding site for glutamine and catalyzes the hydrolysis of this substrate to glutamate and ammonia. The N-terminal domain is anticipated to bind ATP and cobyrinate and catalyzes the ultimate synthesis of the diamide product. The ammonia produced via the glutaminase domain is probably translocated to the adjacent domain via a molecular tunnel, where it reacts with an activated intermediate.</text>
</comment>
<comment type="catalytic activity">
    <reaction evidence="7">
        <text>cob(II)yrinate + 2 L-glutamine + 2 ATP + 2 H2O = cob(II)yrinate a,c diamide + 2 L-glutamate + 2 ADP + 2 phosphate + 2 H(+)</text>
        <dbReference type="Rhea" id="RHEA:26289"/>
        <dbReference type="ChEBI" id="CHEBI:15377"/>
        <dbReference type="ChEBI" id="CHEBI:15378"/>
        <dbReference type="ChEBI" id="CHEBI:29985"/>
        <dbReference type="ChEBI" id="CHEBI:30616"/>
        <dbReference type="ChEBI" id="CHEBI:43474"/>
        <dbReference type="ChEBI" id="CHEBI:58359"/>
        <dbReference type="ChEBI" id="CHEBI:58537"/>
        <dbReference type="ChEBI" id="CHEBI:58894"/>
        <dbReference type="ChEBI" id="CHEBI:456216"/>
        <dbReference type="EC" id="6.3.5.11"/>
    </reaction>
</comment>
<evidence type="ECO:0000313" key="10">
    <source>
        <dbReference type="EMBL" id="RNB90012.1"/>
    </source>
</evidence>
<feature type="domain" description="CobQ/CobB/MinD/ParA nucleotide binding" evidence="8">
    <location>
        <begin position="10"/>
        <end position="194"/>
    </location>
</feature>
<dbReference type="Pfam" id="PF01656">
    <property type="entry name" value="CbiA"/>
    <property type="match status" value="1"/>
</dbReference>
<protein>
    <recommendedName>
        <fullName evidence="7">Cobyrinate a,c-diamide synthase</fullName>
        <ecNumber evidence="7">6.3.5.11</ecNumber>
    </recommendedName>
    <alternativeName>
        <fullName evidence="7">Cobyrinic acid a,c-diamide synthetase</fullName>
    </alternativeName>
</protein>
<sequence length="468" mass="51102">MATTRPRLVLGGTSSGAGKTTLTVGLMAALAKRGMSVQGFKVGPDYIDPTFHTAATGRISRNLDTWMMEPSSMKEIFWRASEGADISLIEGVMGFYDGKDPKSNRGSTAEIGMLLDAPVILIVDIKAMARSAAAIVKGFQLLEPAVNIAGVIANRAGSANHFQLVKTAIEQECGVPVIGYLPHDPAITAPERHLGLVPAVERGELQPWLDLLAEKVAATVDLDQLLTITEQHASFDKPEPILFTKRDNEGLEPVTIAVARDSAFHFYYQENFELLEAYGAKLHFFSPLAGELPPADADGLYIGGGFPEEFAARLEEQVNVRHVLKSMIEGGLPTFAECGGYMFLCEAIHDRAGNRYEMLGIVNNEVKMQTKLAALGYREAVALADSILLAAGETARGHEFHYSSLVHELEHDHAYEVSGLRGRKKEGFAQGNVLAGYTHLHFASNPGMVQRWLSHCREWKRTREESVT</sequence>
<evidence type="ECO:0000313" key="11">
    <source>
        <dbReference type="Proteomes" id="UP000271031"/>
    </source>
</evidence>
<keyword evidence="6 7" id="KW-0315">Glutamine amidotransferase</keyword>
<keyword evidence="11" id="KW-1185">Reference proteome</keyword>
<evidence type="ECO:0000256" key="1">
    <source>
        <dbReference type="ARBA" id="ARBA00001946"/>
    </source>
</evidence>
<dbReference type="InterPro" id="IPR011698">
    <property type="entry name" value="GATase_3"/>
</dbReference>
<comment type="similarity">
    <text evidence="7">Belongs to the CobB/CbiA family.</text>
</comment>
<keyword evidence="2 7" id="KW-0436">Ligase</keyword>
<dbReference type="AlphaFoldDB" id="A0A3M8DPL9"/>
<reference evidence="10 11" key="1">
    <citation type="submission" date="2018-10" db="EMBL/GenBank/DDBJ databases">
        <title>Phylogenomics of Brevibacillus.</title>
        <authorList>
            <person name="Dunlap C."/>
        </authorList>
    </citation>
    <scope>NUCLEOTIDE SEQUENCE [LARGE SCALE GENOMIC DNA]</scope>
    <source>
        <strain evidence="10 11">JCM 15716</strain>
    </source>
</reference>
<evidence type="ECO:0000256" key="4">
    <source>
        <dbReference type="ARBA" id="ARBA00022840"/>
    </source>
</evidence>
<evidence type="ECO:0000259" key="8">
    <source>
        <dbReference type="Pfam" id="PF01656"/>
    </source>
</evidence>
<dbReference type="GO" id="GO:0009236">
    <property type="term" value="P:cobalamin biosynthetic process"/>
    <property type="evidence" value="ECO:0007669"/>
    <property type="project" value="UniProtKB-UniRule"/>
</dbReference>
<dbReference type="InterPro" id="IPR002586">
    <property type="entry name" value="CobQ/CobB/MinD/ParA_Nub-bd_dom"/>
</dbReference>
<evidence type="ECO:0000256" key="3">
    <source>
        <dbReference type="ARBA" id="ARBA00022741"/>
    </source>
</evidence>
<dbReference type="InterPro" id="IPR004484">
    <property type="entry name" value="CbiA/CobB_synth"/>
</dbReference>
<dbReference type="GO" id="GO:0042242">
    <property type="term" value="F:cobyrinic acid a,c-diamide synthase activity"/>
    <property type="evidence" value="ECO:0007669"/>
    <property type="project" value="UniProtKB-UniRule"/>
</dbReference>
<dbReference type="UniPathway" id="UPA00148">
    <property type="reaction ID" value="UER00231"/>
</dbReference>
<feature type="site" description="Increases nucleophilicity of active site Cys" evidence="7">
    <location>
        <position position="439"/>
    </location>
</feature>
<dbReference type="CDD" id="cd03130">
    <property type="entry name" value="GATase1_CobB"/>
    <property type="match status" value="1"/>
</dbReference>
<dbReference type="SUPFAM" id="SSF52317">
    <property type="entry name" value="Class I glutamine amidotransferase-like"/>
    <property type="match status" value="1"/>
</dbReference>
<evidence type="ECO:0000256" key="5">
    <source>
        <dbReference type="ARBA" id="ARBA00022842"/>
    </source>
</evidence>
<dbReference type="Pfam" id="PF07685">
    <property type="entry name" value="GATase_3"/>
    <property type="match status" value="1"/>
</dbReference>
<dbReference type="InterPro" id="IPR027417">
    <property type="entry name" value="P-loop_NTPase"/>
</dbReference>
<dbReference type="InterPro" id="IPR029062">
    <property type="entry name" value="Class_I_gatase-like"/>
</dbReference>
<evidence type="ECO:0000256" key="7">
    <source>
        <dbReference type="HAMAP-Rule" id="MF_00027"/>
    </source>
</evidence>
<dbReference type="Proteomes" id="UP000271031">
    <property type="component" value="Unassembled WGS sequence"/>
</dbReference>
<comment type="function">
    <text evidence="7">Catalyzes the ATP-dependent amidation of the two carboxylate groups at positions a and c of cobyrinate, using either L-glutamine or ammonia as the nitrogen source.</text>
</comment>
<dbReference type="PROSITE" id="PS51274">
    <property type="entry name" value="GATASE_COBBQ"/>
    <property type="match status" value="1"/>
</dbReference>
<dbReference type="EC" id="6.3.5.11" evidence="7"/>
<dbReference type="Gene3D" id="3.40.50.300">
    <property type="entry name" value="P-loop containing nucleotide triphosphate hydrolases"/>
    <property type="match status" value="2"/>
</dbReference>
<keyword evidence="7" id="KW-0169">Cobalamin biosynthesis</keyword>
<comment type="pathway">
    <text evidence="7">Cofactor biosynthesis; adenosylcobalamin biosynthesis; cob(II)yrinate a,c-diamide from sirohydrochlorin (anaerobic route): step 10/10.</text>
</comment>
<evidence type="ECO:0000256" key="6">
    <source>
        <dbReference type="ARBA" id="ARBA00022962"/>
    </source>
</evidence>
<dbReference type="HAMAP" id="MF_00027">
    <property type="entry name" value="CobB_CbiA"/>
    <property type="match status" value="1"/>
</dbReference>
<dbReference type="PANTHER" id="PTHR43873">
    <property type="entry name" value="COBYRINATE A,C-DIAMIDE SYNTHASE"/>
    <property type="match status" value="1"/>
</dbReference>